<keyword evidence="9" id="KW-1185">Reference proteome</keyword>
<dbReference type="AlphaFoldDB" id="A0A443IL62"/>
<protein>
    <submittedName>
        <fullName evidence="8">MetQ/NlpA family ABC transporter substrate-binding protein</fullName>
    </submittedName>
</protein>
<dbReference type="GO" id="GO:0016020">
    <property type="term" value="C:membrane"/>
    <property type="evidence" value="ECO:0007669"/>
    <property type="project" value="UniProtKB-SubCell"/>
</dbReference>
<accession>A0A443IL62</accession>
<keyword evidence="6" id="KW-0449">Lipoprotein</keyword>
<feature type="signal peptide" evidence="7">
    <location>
        <begin position="1"/>
        <end position="21"/>
    </location>
</feature>
<evidence type="ECO:0000256" key="7">
    <source>
        <dbReference type="SAM" id="SignalP"/>
    </source>
</evidence>
<gene>
    <name evidence="8" type="ORF">D2T33_19585</name>
</gene>
<dbReference type="Proteomes" id="UP000285710">
    <property type="component" value="Unassembled WGS sequence"/>
</dbReference>
<organism evidence="8 9">
    <name type="scientific">Paenirhodobacter populi</name>
    <dbReference type="NCBI Taxonomy" id="2306993"/>
    <lineage>
        <taxon>Bacteria</taxon>
        <taxon>Pseudomonadati</taxon>
        <taxon>Pseudomonadota</taxon>
        <taxon>Alphaproteobacteria</taxon>
        <taxon>Rhodobacterales</taxon>
        <taxon>Rhodobacter group</taxon>
        <taxon>Paenirhodobacter</taxon>
    </lineage>
</organism>
<evidence type="ECO:0000256" key="6">
    <source>
        <dbReference type="ARBA" id="ARBA00023288"/>
    </source>
</evidence>
<evidence type="ECO:0000313" key="9">
    <source>
        <dbReference type="Proteomes" id="UP000285710"/>
    </source>
</evidence>
<reference evidence="8 9" key="2">
    <citation type="submission" date="2019-01" db="EMBL/GenBank/DDBJ databases">
        <authorList>
            <person name="Li Y."/>
        </authorList>
    </citation>
    <scope>NUCLEOTIDE SEQUENCE [LARGE SCALE GENOMIC DNA]</scope>
    <source>
        <strain evidence="8 9">2D-5</strain>
    </source>
</reference>
<dbReference type="RefSeq" id="WP_128270900.1">
    <property type="nucleotide sequence ID" value="NZ_SAUW01000035.1"/>
</dbReference>
<evidence type="ECO:0000256" key="5">
    <source>
        <dbReference type="ARBA" id="ARBA00023139"/>
    </source>
</evidence>
<dbReference type="PANTHER" id="PTHR30429:SF1">
    <property type="entry name" value="D-METHIONINE-BINDING LIPOPROTEIN METQ-RELATED"/>
    <property type="match status" value="1"/>
</dbReference>
<dbReference type="EMBL" id="SAUW01000035">
    <property type="protein sequence ID" value="RWR05641.1"/>
    <property type="molecule type" value="Genomic_DNA"/>
</dbReference>
<name>A0A443IL62_9RHOB</name>
<dbReference type="PANTHER" id="PTHR30429">
    <property type="entry name" value="D-METHIONINE-BINDING LIPOPROTEIN METQ"/>
    <property type="match status" value="1"/>
</dbReference>
<keyword evidence="3 7" id="KW-0732">Signal</keyword>
<proteinExistence type="inferred from homology"/>
<comment type="similarity">
    <text evidence="2">Belongs to the NlpA lipoprotein family.</text>
</comment>
<dbReference type="SUPFAM" id="SSF53850">
    <property type="entry name" value="Periplasmic binding protein-like II"/>
    <property type="match status" value="1"/>
</dbReference>
<evidence type="ECO:0000256" key="4">
    <source>
        <dbReference type="ARBA" id="ARBA00023136"/>
    </source>
</evidence>
<evidence type="ECO:0000256" key="3">
    <source>
        <dbReference type="ARBA" id="ARBA00022729"/>
    </source>
</evidence>
<evidence type="ECO:0000256" key="1">
    <source>
        <dbReference type="ARBA" id="ARBA00004635"/>
    </source>
</evidence>
<dbReference type="InterPro" id="IPR004872">
    <property type="entry name" value="Lipoprotein_NlpA"/>
</dbReference>
<reference evidence="8 9" key="1">
    <citation type="submission" date="2019-01" db="EMBL/GenBank/DDBJ databases">
        <title>Sinorhodobacter populi sp. nov. isolated from the symptomatic bark tissue of Populus euramericana canker.</title>
        <authorList>
            <person name="Xu G."/>
        </authorList>
    </citation>
    <scope>NUCLEOTIDE SEQUENCE [LARGE SCALE GENOMIC DNA]</scope>
    <source>
        <strain evidence="8 9">2D-5</strain>
    </source>
</reference>
<keyword evidence="4" id="KW-0472">Membrane</keyword>
<sequence>MRLPLLTGLGLAILTAFPATALTIGVTPGVLADSVETAATEARAQGLDVKVVEFSDWTTPNLALDNGDLDANYFQHQAFLDNAVKETGYKLVSVGLGVLPNIGFYSEKYAALDLLPEGARIAVASDPVNGGRGLALLQTAGLITLREGVGVKGTPDDIVANPKNFQIIEIEGPQLVRALSDVDLAQGYPAHFVNAGRADIAGKALLYSGVDDTYFAIRFVAREDNKDDPDLAHFIRIYQTSPAVREQIHTSYANDPALYTLPWIE</sequence>
<keyword evidence="5" id="KW-0564">Palmitate</keyword>
<dbReference type="Gene3D" id="3.40.190.10">
    <property type="entry name" value="Periplasmic binding protein-like II"/>
    <property type="match status" value="2"/>
</dbReference>
<feature type="chain" id="PRO_5018993215" evidence="7">
    <location>
        <begin position="22"/>
        <end position="265"/>
    </location>
</feature>
<comment type="subcellular location">
    <subcellularLocation>
        <location evidence="1">Membrane</location>
        <topology evidence="1">Lipid-anchor</topology>
    </subcellularLocation>
</comment>
<dbReference type="Pfam" id="PF03180">
    <property type="entry name" value="Lipoprotein_9"/>
    <property type="match status" value="1"/>
</dbReference>
<comment type="caution">
    <text evidence="8">The sequence shown here is derived from an EMBL/GenBank/DDBJ whole genome shotgun (WGS) entry which is preliminary data.</text>
</comment>
<evidence type="ECO:0000313" key="8">
    <source>
        <dbReference type="EMBL" id="RWR05641.1"/>
    </source>
</evidence>
<evidence type="ECO:0000256" key="2">
    <source>
        <dbReference type="ARBA" id="ARBA00008973"/>
    </source>
</evidence>